<comment type="caution">
    <text evidence="1">The sequence shown here is derived from an EMBL/GenBank/DDBJ whole genome shotgun (WGS) entry which is preliminary data.</text>
</comment>
<dbReference type="EMBL" id="LSMT01000619">
    <property type="protein sequence ID" value="PFX15709.1"/>
    <property type="molecule type" value="Genomic_DNA"/>
</dbReference>
<dbReference type="AlphaFoldDB" id="A0A2B4RFX7"/>
<dbReference type="PANTHER" id="PTHR34615:SF1">
    <property type="entry name" value="PX DOMAIN-CONTAINING PROTEIN"/>
    <property type="match status" value="1"/>
</dbReference>
<protein>
    <submittedName>
        <fullName evidence="1">Uncharacterized protein</fullName>
    </submittedName>
</protein>
<dbReference type="Proteomes" id="UP000225706">
    <property type="component" value="Unassembled WGS sequence"/>
</dbReference>
<keyword evidence="2" id="KW-1185">Reference proteome</keyword>
<name>A0A2B4RFX7_STYPI</name>
<accession>A0A2B4RFX7</accession>
<reference evidence="2" key="1">
    <citation type="journal article" date="2017" name="bioRxiv">
        <title>Comparative analysis of the genomes of Stylophora pistillata and Acropora digitifera provides evidence for extensive differences between species of corals.</title>
        <authorList>
            <person name="Voolstra C.R."/>
            <person name="Li Y."/>
            <person name="Liew Y.J."/>
            <person name="Baumgarten S."/>
            <person name="Zoccola D."/>
            <person name="Flot J.-F."/>
            <person name="Tambutte S."/>
            <person name="Allemand D."/>
            <person name="Aranda M."/>
        </authorList>
    </citation>
    <scope>NUCLEOTIDE SEQUENCE [LARGE SCALE GENOMIC DNA]</scope>
</reference>
<dbReference type="PANTHER" id="PTHR34615">
    <property type="entry name" value="PX DOMAIN-CONTAINING PROTEIN"/>
    <property type="match status" value="1"/>
</dbReference>
<evidence type="ECO:0000313" key="1">
    <source>
        <dbReference type="EMBL" id="PFX15709.1"/>
    </source>
</evidence>
<evidence type="ECO:0000313" key="2">
    <source>
        <dbReference type="Proteomes" id="UP000225706"/>
    </source>
</evidence>
<gene>
    <name evidence="1" type="ORF">AWC38_SpisGene20065</name>
</gene>
<organism evidence="1 2">
    <name type="scientific">Stylophora pistillata</name>
    <name type="common">Smooth cauliflower coral</name>
    <dbReference type="NCBI Taxonomy" id="50429"/>
    <lineage>
        <taxon>Eukaryota</taxon>
        <taxon>Metazoa</taxon>
        <taxon>Cnidaria</taxon>
        <taxon>Anthozoa</taxon>
        <taxon>Hexacorallia</taxon>
        <taxon>Scleractinia</taxon>
        <taxon>Astrocoeniina</taxon>
        <taxon>Pocilloporidae</taxon>
        <taxon>Stylophora</taxon>
    </lineage>
</organism>
<proteinExistence type="predicted"/>
<sequence>MPRVREVLLLTHHFKFLSHEKFVLLYGLNKPKNPERPRRKKRFDIDDLCDDECQTNFRFLRNDFYRLTEVLDFPDEIDCFNGLVVDKVEALPMFLKRFSYPCHYADMVPLFSRPIPQICMITNNVMNFIYDGWRHLLFDLNQPGLPRANLERLAAAIKLENWKTGKLENWKTAGLLWMEQSGPSHVGGNNQKFNNFKLTAVPDSSNAWKEHVVQLRDR</sequence>